<dbReference type="InterPro" id="IPR044094">
    <property type="entry name" value="AtsA-like_MBL-fold"/>
</dbReference>
<proteinExistence type="predicted"/>
<dbReference type="Gene3D" id="3.60.15.10">
    <property type="entry name" value="Ribonuclease Z/Hydroxyacylglutathione hydrolase-like"/>
    <property type="match status" value="1"/>
</dbReference>
<dbReference type="Proteomes" id="UP000245293">
    <property type="component" value="Unassembled WGS sequence"/>
</dbReference>
<reference evidence="4" key="1">
    <citation type="submission" date="2018-05" db="EMBL/GenBank/DDBJ databases">
        <authorList>
            <person name="Du Z."/>
            <person name="Wang X."/>
        </authorList>
    </citation>
    <scope>NUCLEOTIDE SEQUENCE [LARGE SCALE GENOMIC DNA]</scope>
    <source>
        <strain evidence="4">WDS4C29</strain>
    </source>
</reference>
<dbReference type="CDD" id="cd07719">
    <property type="entry name" value="arylsulfatase_AtsA-like_MBL-fold"/>
    <property type="match status" value="1"/>
</dbReference>
<keyword evidence="1 3" id="KW-0378">Hydrolase</keyword>
<protein>
    <submittedName>
        <fullName evidence="3">MBL fold metallo-hydrolase</fullName>
    </submittedName>
</protein>
<dbReference type="AlphaFoldDB" id="A0A2V1NZ83"/>
<evidence type="ECO:0000256" key="1">
    <source>
        <dbReference type="ARBA" id="ARBA00022801"/>
    </source>
</evidence>
<name>A0A2V1NZ83_9RHOB</name>
<dbReference type="InterPro" id="IPR036866">
    <property type="entry name" value="RibonucZ/Hydroxyglut_hydro"/>
</dbReference>
<dbReference type="SMART" id="SM00849">
    <property type="entry name" value="Lactamase_B"/>
    <property type="match status" value="1"/>
</dbReference>
<dbReference type="SUPFAM" id="SSF56281">
    <property type="entry name" value="Metallo-hydrolase/oxidoreductase"/>
    <property type="match status" value="1"/>
</dbReference>
<dbReference type="RefSeq" id="WP_109390029.1">
    <property type="nucleotide sequence ID" value="NZ_QETF01000031.1"/>
</dbReference>
<dbReference type="GO" id="GO:0042781">
    <property type="term" value="F:3'-tRNA processing endoribonuclease activity"/>
    <property type="evidence" value="ECO:0007669"/>
    <property type="project" value="TreeGrafter"/>
</dbReference>
<dbReference type="InterPro" id="IPR001279">
    <property type="entry name" value="Metallo-B-lactamas"/>
</dbReference>
<dbReference type="PANTHER" id="PTHR46018">
    <property type="entry name" value="ZINC PHOSPHODIESTERASE ELAC PROTEIN 1"/>
    <property type="match status" value="1"/>
</dbReference>
<evidence type="ECO:0000313" key="4">
    <source>
        <dbReference type="Proteomes" id="UP000245293"/>
    </source>
</evidence>
<gene>
    <name evidence="3" type="ORF">DFK10_15940</name>
</gene>
<sequence>MTAQITMMGVKGGPAIRPGSHMPTSNLVRIGGKTILVDAGLGATRGLCDAGVPLTGIDLILITHLHSDHYLELGPLLHTAWVAGLNRPVPVIGPSGLRAYWDGFLDSMAFDVTLRIADEGRVPLAPLLEINRLSKGVVHEAEGLTIRAMRNVHPPIKESYALRFECAGESIVISGDTAYMPEMAKFAAGADILVHEAMLIDGVEALVARMTNGDARLRTHILRSHTSAEDVGRIAAEAGVGQLALTHMVPDGDPDFTERHWITEVRKHWAGPLHIGRDGMVLTA</sequence>
<accession>A0A2V1NZ83</accession>
<evidence type="ECO:0000259" key="2">
    <source>
        <dbReference type="SMART" id="SM00849"/>
    </source>
</evidence>
<dbReference type="OrthoDB" id="9803916at2"/>
<evidence type="ECO:0000313" key="3">
    <source>
        <dbReference type="EMBL" id="PWG15621.1"/>
    </source>
</evidence>
<feature type="domain" description="Metallo-beta-lactamase" evidence="2">
    <location>
        <begin position="22"/>
        <end position="225"/>
    </location>
</feature>
<keyword evidence="4" id="KW-1185">Reference proteome</keyword>
<comment type="caution">
    <text evidence="3">The sequence shown here is derived from an EMBL/GenBank/DDBJ whole genome shotgun (WGS) entry which is preliminary data.</text>
</comment>
<organism evidence="3 4">
    <name type="scientific">Salibaculum griseiflavum</name>
    <dbReference type="NCBI Taxonomy" id="1914409"/>
    <lineage>
        <taxon>Bacteria</taxon>
        <taxon>Pseudomonadati</taxon>
        <taxon>Pseudomonadota</taxon>
        <taxon>Alphaproteobacteria</taxon>
        <taxon>Rhodobacterales</taxon>
        <taxon>Roseobacteraceae</taxon>
        <taxon>Salibaculum</taxon>
    </lineage>
</organism>
<dbReference type="EMBL" id="QETF01000031">
    <property type="protein sequence ID" value="PWG15621.1"/>
    <property type="molecule type" value="Genomic_DNA"/>
</dbReference>
<dbReference type="Pfam" id="PF23023">
    <property type="entry name" value="Anti-Pycsar_Apyc1"/>
    <property type="match status" value="1"/>
</dbReference>
<dbReference type="PANTHER" id="PTHR46018:SF2">
    <property type="entry name" value="ZINC PHOSPHODIESTERASE ELAC PROTEIN 1"/>
    <property type="match status" value="1"/>
</dbReference>